<dbReference type="InterPro" id="IPR034474">
    <property type="entry name" value="Methyltransferase_Class_D"/>
</dbReference>
<dbReference type="RefSeq" id="WP_125128293.1">
    <property type="nucleotide sequence ID" value="NZ_RHJS01000002.1"/>
</dbReference>
<organism evidence="6 7">
    <name type="scientific">Schaedlerella arabinosiphila</name>
    <dbReference type="NCBI Taxonomy" id="2044587"/>
    <lineage>
        <taxon>Bacteria</taxon>
        <taxon>Bacillati</taxon>
        <taxon>Bacillota</taxon>
        <taxon>Clostridia</taxon>
        <taxon>Lachnospirales</taxon>
        <taxon>Lachnospiraceae</taxon>
        <taxon>Schaedlerella</taxon>
    </lineage>
</organism>
<evidence type="ECO:0000256" key="4">
    <source>
        <dbReference type="ARBA" id="ARBA00023014"/>
    </source>
</evidence>
<dbReference type="GO" id="GO:0046872">
    <property type="term" value="F:metal ion binding"/>
    <property type="evidence" value="ECO:0007669"/>
    <property type="project" value="UniProtKB-KW"/>
</dbReference>
<dbReference type="GO" id="GO:0051536">
    <property type="term" value="F:iron-sulfur cluster binding"/>
    <property type="evidence" value="ECO:0007669"/>
    <property type="project" value="UniProtKB-KW"/>
</dbReference>
<evidence type="ECO:0000259" key="5">
    <source>
        <dbReference type="PROSITE" id="PS51918"/>
    </source>
</evidence>
<gene>
    <name evidence="6" type="ORF">EBB54_17100</name>
</gene>
<dbReference type="CDD" id="cd01335">
    <property type="entry name" value="Radical_SAM"/>
    <property type="match status" value="1"/>
</dbReference>
<reference evidence="6" key="1">
    <citation type="submission" date="2018-10" db="EMBL/GenBank/DDBJ databases">
        <title>Schaedlerella arabinophila gen. nov. sp. nov., isolated from the mouse intestinal tract and comparative analysis with the genome of the closely related altered Schaedler flora strain ASF502.</title>
        <authorList>
            <person name="Miyake S."/>
            <person name="Soh M."/>
            <person name="Seedorf H."/>
        </authorList>
    </citation>
    <scope>NUCLEOTIDE SEQUENCE [LARGE SCALE GENOMIC DNA]</scope>
    <source>
        <strain evidence="6">DSM 106076</strain>
    </source>
</reference>
<name>A0A3R8LZY1_9FIRM</name>
<dbReference type="SMART" id="SM00729">
    <property type="entry name" value="Elp3"/>
    <property type="match status" value="1"/>
</dbReference>
<keyword evidence="1" id="KW-0949">S-adenosyl-L-methionine</keyword>
<dbReference type="PANTHER" id="PTHR43306:SF1">
    <property type="entry name" value="7,8-DIHYDRO-6-HYDROXYMETHYLPTERIN DIMETHYLTRANSFERASE"/>
    <property type="match status" value="1"/>
</dbReference>
<protein>
    <submittedName>
        <fullName evidence="6">Radical SAM protein</fullName>
    </submittedName>
</protein>
<dbReference type="Pfam" id="PF04055">
    <property type="entry name" value="Radical_SAM"/>
    <property type="match status" value="1"/>
</dbReference>
<comment type="caution">
    <text evidence="6">The sequence shown here is derived from an EMBL/GenBank/DDBJ whole genome shotgun (WGS) entry which is preliminary data.</text>
</comment>
<feature type="domain" description="Radical SAM core" evidence="5">
    <location>
        <begin position="89"/>
        <end position="314"/>
    </location>
</feature>
<dbReference type="InterPro" id="IPR013785">
    <property type="entry name" value="Aldolase_TIM"/>
</dbReference>
<dbReference type="EMBL" id="RHJS01000002">
    <property type="protein sequence ID" value="RRK32882.1"/>
    <property type="molecule type" value="Genomic_DNA"/>
</dbReference>
<dbReference type="GO" id="GO:0003824">
    <property type="term" value="F:catalytic activity"/>
    <property type="evidence" value="ECO:0007669"/>
    <property type="project" value="InterPro"/>
</dbReference>
<dbReference type="Pfam" id="PF23545">
    <property type="entry name" value="Zn_ribbon_HMPTM"/>
    <property type="match status" value="1"/>
</dbReference>
<dbReference type="Gene3D" id="3.20.20.70">
    <property type="entry name" value="Aldolase class I"/>
    <property type="match status" value="1"/>
</dbReference>
<accession>A0A3R8LZY1</accession>
<evidence type="ECO:0000313" key="7">
    <source>
        <dbReference type="Proteomes" id="UP000274920"/>
    </source>
</evidence>
<dbReference type="Proteomes" id="UP000274920">
    <property type="component" value="Unassembled WGS sequence"/>
</dbReference>
<evidence type="ECO:0000256" key="1">
    <source>
        <dbReference type="ARBA" id="ARBA00022691"/>
    </source>
</evidence>
<keyword evidence="2" id="KW-0479">Metal-binding</keyword>
<dbReference type="AlphaFoldDB" id="A0A3R8LZY1"/>
<dbReference type="PROSITE" id="PS51918">
    <property type="entry name" value="RADICAL_SAM"/>
    <property type="match status" value="1"/>
</dbReference>
<evidence type="ECO:0000256" key="3">
    <source>
        <dbReference type="ARBA" id="ARBA00023004"/>
    </source>
</evidence>
<keyword evidence="3" id="KW-0408">Iron</keyword>
<dbReference type="InterPro" id="IPR006638">
    <property type="entry name" value="Elp3/MiaA/NifB-like_rSAM"/>
</dbReference>
<dbReference type="InterPro" id="IPR058240">
    <property type="entry name" value="rSAM_sf"/>
</dbReference>
<dbReference type="InterPro" id="IPR007197">
    <property type="entry name" value="rSAM"/>
</dbReference>
<evidence type="ECO:0000256" key="2">
    <source>
        <dbReference type="ARBA" id="ARBA00022723"/>
    </source>
</evidence>
<dbReference type="SFLD" id="SFLDG01067">
    <property type="entry name" value="SPASM/twitch_domain_containing"/>
    <property type="match status" value="1"/>
</dbReference>
<keyword evidence="7" id="KW-1185">Reference proteome</keyword>
<sequence>MSKILSCTLSVCPYCLKEIPAKITAEQDRVYMEKSCLEHGSMKTLIWEDSPENYLKWLEDGGIHTDRLPRTEEEVCEQMRKGEFAGCAQVQPCSAALMTTNRCNMDCPVCFTRKKGDRRYEPSVEECREQLAFYRAHAGQDALVELCGGEPTVREDLPEIARAARELGFSYVQLNTNGLRLSGSIAYCRLLKDSGVTTVYLGFDGVREDAYQTKYGRSILDQKRKAVEHCAEAGLAVVLVPCVIPGSNDGQLGEIIRFAKSYMPAVRGVYFQPVSYFGIYPEGENPRITIPEVIRRIETQTEGEVRAQDFLPGAYEHAACTFQGIFLCDGTGKLRSLNRRMRREKSEDGYRSIRKSTKLLWIPGDKKMISIGGMAFQDAWNMDLLRIRRCSVQIIGRDRQMRPLCTKYLSDIYGNKLCPGIA</sequence>
<keyword evidence="4" id="KW-0411">Iron-sulfur</keyword>
<dbReference type="InterPro" id="IPR056488">
    <property type="entry name" value="Zn_ribbon_HMPTM"/>
</dbReference>
<dbReference type="PANTHER" id="PTHR43306">
    <property type="entry name" value="7,8-DIHYDRO-6-HYDROXYMETHYLPTERIN DIMETHYLTRANSFERASE"/>
    <property type="match status" value="1"/>
</dbReference>
<dbReference type="SFLD" id="SFLDS00029">
    <property type="entry name" value="Radical_SAM"/>
    <property type="match status" value="1"/>
</dbReference>
<proteinExistence type="predicted"/>
<evidence type="ECO:0000313" key="6">
    <source>
        <dbReference type="EMBL" id="RRK32882.1"/>
    </source>
</evidence>
<dbReference type="SUPFAM" id="SSF102114">
    <property type="entry name" value="Radical SAM enzymes"/>
    <property type="match status" value="1"/>
</dbReference>